<feature type="transmembrane region" description="Helical" evidence="5">
    <location>
        <begin position="97"/>
        <end position="115"/>
    </location>
</feature>
<evidence type="ECO:0000313" key="6">
    <source>
        <dbReference type="EMBL" id="MFL9829688.1"/>
    </source>
</evidence>
<evidence type="ECO:0000256" key="1">
    <source>
        <dbReference type="ARBA" id="ARBA00004141"/>
    </source>
</evidence>
<protein>
    <submittedName>
        <fullName evidence="6">DoxX family membrane protein</fullName>
    </submittedName>
</protein>
<feature type="transmembrane region" description="Helical" evidence="5">
    <location>
        <begin position="7"/>
        <end position="26"/>
    </location>
</feature>
<dbReference type="RefSeq" id="WP_408079576.1">
    <property type="nucleotide sequence ID" value="NZ_JBELQA010000001.1"/>
</dbReference>
<accession>A0ABW8XPY9</accession>
<reference evidence="6 7" key="1">
    <citation type="submission" date="2024-06" db="EMBL/GenBank/DDBJ databases">
        <authorList>
            <person name="Kaempfer P."/>
            <person name="Viver T."/>
        </authorList>
    </citation>
    <scope>NUCLEOTIDE SEQUENCE [LARGE SCALE GENOMIC DNA]</scope>
    <source>
        <strain evidence="6 7">ST-87</strain>
    </source>
</reference>
<sequence>MKIATLIVRSLLGILFLFTSVSYFLHLNPEPASTGDFKAFQVGLVASTYLIPLAKSIELLCGLSFVTGKFTTLANIIIFPVIINILLINYFLTPENLPIAIGIFLANIFLIYSHWENYKGLFKMNG</sequence>
<keyword evidence="7" id="KW-1185">Reference proteome</keyword>
<evidence type="ECO:0000256" key="4">
    <source>
        <dbReference type="ARBA" id="ARBA00023136"/>
    </source>
</evidence>
<dbReference type="InterPro" id="IPR032808">
    <property type="entry name" value="DoxX"/>
</dbReference>
<comment type="caution">
    <text evidence="6">The sequence shown here is derived from an EMBL/GenBank/DDBJ whole genome shotgun (WGS) entry which is preliminary data.</text>
</comment>
<organism evidence="6 7">
    <name type="scientific">Flavobacterium plantiphilum</name>
    <dbReference type="NCBI Taxonomy" id="3163297"/>
    <lineage>
        <taxon>Bacteria</taxon>
        <taxon>Pseudomonadati</taxon>
        <taxon>Bacteroidota</taxon>
        <taxon>Flavobacteriia</taxon>
        <taxon>Flavobacteriales</taxon>
        <taxon>Flavobacteriaceae</taxon>
        <taxon>Flavobacterium</taxon>
    </lineage>
</organism>
<evidence type="ECO:0000256" key="2">
    <source>
        <dbReference type="ARBA" id="ARBA00022692"/>
    </source>
</evidence>
<keyword evidence="2 5" id="KW-0812">Transmembrane</keyword>
<dbReference type="Pfam" id="PF07681">
    <property type="entry name" value="DoxX"/>
    <property type="match status" value="1"/>
</dbReference>
<dbReference type="Proteomes" id="UP001629260">
    <property type="component" value="Unassembled WGS sequence"/>
</dbReference>
<proteinExistence type="predicted"/>
<keyword evidence="3 5" id="KW-1133">Transmembrane helix</keyword>
<comment type="subcellular location">
    <subcellularLocation>
        <location evidence="1">Membrane</location>
        <topology evidence="1">Multi-pass membrane protein</topology>
    </subcellularLocation>
</comment>
<evidence type="ECO:0000313" key="7">
    <source>
        <dbReference type="Proteomes" id="UP001629260"/>
    </source>
</evidence>
<name>A0ABW8XPY9_9FLAO</name>
<evidence type="ECO:0000256" key="5">
    <source>
        <dbReference type="SAM" id="Phobius"/>
    </source>
</evidence>
<feature type="transmembrane region" description="Helical" evidence="5">
    <location>
        <begin position="73"/>
        <end position="91"/>
    </location>
</feature>
<gene>
    <name evidence="6" type="ORF">ABS764_02385</name>
</gene>
<keyword evidence="4 5" id="KW-0472">Membrane</keyword>
<dbReference type="EMBL" id="JBELQA010000001">
    <property type="protein sequence ID" value="MFL9829688.1"/>
    <property type="molecule type" value="Genomic_DNA"/>
</dbReference>
<evidence type="ECO:0000256" key="3">
    <source>
        <dbReference type="ARBA" id="ARBA00022989"/>
    </source>
</evidence>
<feature type="transmembrane region" description="Helical" evidence="5">
    <location>
        <begin position="46"/>
        <end position="66"/>
    </location>
</feature>